<evidence type="ECO:0000313" key="2">
    <source>
        <dbReference type="Proteomes" id="UP000054166"/>
    </source>
</evidence>
<reference evidence="1 2" key="1">
    <citation type="submission" date="2014-04" db="EMBL/GenBank/DDBJ databases">
        <authorList>
            <consortium name="DOE Joint Genome Institute"/>
            <person name="Kuo A."/>
            <person name="Tarkka M."/>
            <person name="Buscot F."/>
            <person name="Kohler A."/>
            <person name="Nagy L.G."/>
            <person name="Floudas D."/>
            <person name="Copeland A."/>
            <person name="Barry K.W."/>
            <person name="Cichocki N."/>
            <person name="Veneault-Fourrey C."/>
            <person name="LaButti K."/>
            <person name="Lindquist E.A."/>
            <person name="Lipzen A."/>
            <person name="Lundell T."/>
            <person name="Morin E."/>
            <person name="Murat C."/>
            <person name="Sun H."/>
            <person name="Tunlid A."/>
            <person name="Henrissat B."/>
            <person name="Grigoriev I.V."/>
            <person name="Hibbett D.S."/>
            <person name="Martin F."/>
            <person name="Nordberg H.P."/>
            <person name="Cantor M.N."/>
            <person name="Hua S.X."/>
        </authorList>
    </citation>
    <scope>NUCLEOTIDE SEQUENCE [LARGE SCALE GENOMIC DNA]</scope>
    <source>
        <strain evidence="1 2">F 1598</strain>
    </source>
</reference>
<dbReference type="EMBL" id="KN833005">
    <property type="protein sequence ID" value="KIM80264.1"/>
    <property type="molecule type" value="Genomic_DNA"/>
</dbReference>
<dbReference type="OrthoDB" id="2423701at2759"/>
<reference evidence="2" key="2">
    <citation type="submission" date="2015-01" db="EMBL/GenBank/DDBJ databases">
        <title>Evolutionary Origins and Diversification of the Mycorrhizal Mutualists.</title>
        <authorList>
            <consortium name="DOE Joint Genome Institute"/>
            <consortium name="Mycorrhizal Genomics Consortium"/>
            <person name="Kohler A."/>
            <person name="Kuo A."/>
            <person name="Nagy L.G."/>
            <person name="Floudas D."/>
            <person name="Copeland A."/>
            <person name="Barry K.W."/>
            <person name="Cichocki N."/>
            <person name="Veneault-Fourrey C."/>
            <person name="LaButti K."/>
            <person name="Lindquist E.A."/>
            <person name="Lipzen A."/>
            <person name="Lundell T."/>
            <person name="Morin E."/>
            <person name="Murat C."/>
            <person name="Riley R."/>
            <person name="Ohm R."/>
            <person name="Sun H."/>
            <person name="Tunlid A."/>
            <person name="Henrissat B."/>
            <person name="Grigoriev I.V."/>
            <person name="Hibbett D.S."/>
            <person name="Martin F."/>
        </authorList>
    </citation>
    <scope>NUCLEOTIDE SEQUENCE [LARGE SCALE GENOMIC DNA]</scope>
    <source>
        <strain evidence="2">F 1598</strain>
    </source>
</reference>
<sequence length="162" mass="18869">MNRLVLRRKVNLDPWLVEMENILAMAHTWLPFAVPLPDRSDVDITTFESAFSFGTFSRDTRFHEVSMEDECVSLLFYKESPIASPLDLVRMLPAHLNGQRRISSGDVFVLTSQESIDMTALSVRWKLSKEHVRRMQRDPGWKMVIFRTDIQEPFTNPMPLSR</sequence>
<dbReference type="STRING" id="765440.A0A0C3FK30"/>
<gene>
    <name evidence="1" type="ORF">PILCRDRAFT_539884</name>
</gene>
<organism evidence="1 2">
    <name type="scientific">Piloderma croceum (strain F 1598)</name>
    <dbReference type="NCBI Taxonomy" id="765440"/>
    <lineage>
        <taxon>Eukaryota</taxon>
        <taxon>Fungi</taxon>
        <taxon>Dikarya</taxon>
        <taxon>Basidiomycota</taxon>
        <taxon>Agaricomycotina</taxon>
        <taxon>Agaricomycetes</taxon>
        <taxon>Agaricomycetidae</taxon>
        <taxon>Atheliales</taxon>
        <taxon>Atheliaceae</taxon>
        <taxon>Piloderma</taxon>
    </lineage>
</organism>
<accession>A0A0C3FK30</accession>
<dbReference type="HOGENOM" id="CLU_1636039_0_0_1"/>
<dbReference type="Proteomes" id="UP000054166">
    <property type="component" value="Unassembled WGS sequence"/>
</dbReference>
<keyword evidence="2" id="KW-1185">Reference proteome</keyword>
<dbReference type="AlphaFoldDB" id="A0A0C3FK30"/>
<dbReference type="InParanoid" id="A0A0C3FK30"/>
<protein>
    <submittedName>
        <fullName evidence="1">Uncharacterized protein</fullName>
    </submittedName>
</protein>
<name>A0A0C3FK30_PILCF</name>
<evidence type="ECO:0000313" key="1">
    <source>
        <dbReference type="EMBL" id="KIM80264.1"/>
    </source>
</evidence>
<proteinExistence type="predicted"/>